<evidence type="ECO:0000256" key="2">
    <source>
        <dbReference type="ARBA" id="ARBA00022692"/>
    </source>
</evidence>
<evidence type="ECO:0000256" key="1">
    <source>
        <dbReference type="ARBA" id="ARBA00004167"/>
    </source>
</evidence>
<dbReference type="EMBL" id="BSPO01000003">
    <property type="protein sequence ID" value="GLS84715.1"/>
    <property type="molecule type" value="Genomic_DNA"/>
</dbReference>
<comment type="subcellular location">
    <subcellularLocation>
        <location evidence="1">Membrane</location>
        <topology evidence="1">Single-pass membrane protein</topology>
    </subcellularLocation>
</comment>
<feature type="region of interest" description="Disordered" evidence="5">
    <location>
        <begin position="180"/>
        <end position="218"/>
    </location>
</feature>
<keyword evidence="4" id="KW-0472">Membrane</keyword>
<dbReference type="Proteomes" id="UP001157439">
    <property type="component" value="Unassembled WGS sequence"/>
</dbReference>
<dbReference type="RefSeq" id="WP_095500316.1">
    <property type="nucleotide sequence ID" value="NZ_BSPO01000003.1"/>
</dbReference>
<protein>
    <submittedName>
        <fullName evidence="7">DUF490 domain-containing protein</fullName>
    </submittedName>
</protein>
<dbReference type="GO" id="GO:0097347">
    <property type="term" value="C:TAM protein secretion complex"/>
    <property type="evidence" value="ECO:0007669"/>
    <property type="project" value="TreeGrafter"/>
</dbReference>
<sequence length="1277" mass="138887">MKRFFYAIAFIPLFILVLLALILGTSAGARLTVYLADELVDGLTLEYQSGQLNDRLTLSKAAWQSPGIDFKANQLTLDWKPTCLFRTKVCVKELSVGQLDFTLGDIPSGPEEAPSSGDDSAFVMPIAVELSSARLNQVHLSIFEQLISWKTLSLSALMDSSGLTVSSLLIDEPSYIAPDANSEAVDSSNEAVAANDKANDGTDESVITDNTETAPEAPADNDWALAALPTIEAPFPIEVKQLQLTQGHYQVAGLDHRFALLELAANWQHTQVAVSKLVLDHQWLTANATADITLEHPYPLNLDLQTQLQDFDLAPEFNGQAAHLIASGSFADLNAKLDADNLYQLQLDANADITTATIPFELEANVQQLHWPVKAPQYQVQDTYLSANGDLKQQQAELQGTILLPQLQSLQADLVASHNDGVANISKLHISSAQGLVDVVGMLDYRDGISWQASLNADNLLLKQVDERLPEFVSGKLSSTGKLDGDNWQVSVTDTDLTGQYQDIPFEVLADLDIDQALKPNIRVLNLTSKETTIKAQGQATDTWDIKAHLEIAKLENWLEGAKGAFNADINVIGEADNPQIVIIGNSESLRFQEHYANAVELKGFYFPFKEHDFRVVLRTDDLNAAGIKQANLRLGGKGNIKEQFLKLSSQGDINIQTSLHTLIEDNVIKGELFKTGIDYLVGPFVLGEPVNFSYNLDNSQIAVDAHCWLHKDAKLCLQENVVVAEQGEAAVQLTGDIGALLDPLLPDNMDWRGPLTLAANASWQDGAAPEANATLTMPNGDFKVTHTDENSGQSRQVQLDYQAVEFKANLDKEKAQANFSMLGDQWLELIAAVNIDIANNNGLSGDIQLNRLTLEKLKPLFADFKELAGDANASIQLSGNLSDPKLEGHFLFKDGEIASRFNPTELSNIQLDADFDGGSLDLDSSFTVGEGAASLTADLSWPDDKLQGDVRFSGDEMSVIYPPMVILKISPDLRLSINENLFTLSGDVIVPSGKIELQTLPEGGVAVSEDVVFVDSQAQEQEEKQIIDLAADVNIRIGPKVAISGFGLDGKLVGALNFQQDPKKPPLLFGDVRIADGRYKFMGQSLDIPRGEVQFSGPADLPSLNIEAVRFIKSEDVTAGVRITGTPKKPEVNFFSNPTMEQAEILSYIANGRGFSSENSDDNSMLAAAALSMSGNVGVINNLSNSASNLAEKIGFNNVQVDTNDDGRVALSGYIGENLMVKYGVGVLNAENQLTARYFLLPRLYLEVVSQSIEQSLDLYFSFDVGTPEPVVEPQQ</sequence>
<accession>A0AA37TYN9</accession>
<dbReference type="GO" id="GO:0005886">
    <property type="term" value="C:plasma membrane"/>
    <property type="evidence" value="ECO:0007669"/>
    <property type="project" value="InterPro"/>
</dbReference>
<evidence type="ECO:0000313" key="7">
    <source>
        <dbReference type="EMBL" id="GLS84715.1"/>
    </source>
</evidence>
<organism evidence="7 8">
    <name type="scientific">Paraferrimonas haliotis</name>
    <dbReference type="NCBI Taxonomy" id="2013866"/>
    <lineage>
        <taxon>Bacteria</taxon>
        <taxon>Pseudomonadati</taxon>
        <taxon>Pseudomonadota</taxon>
        <taxon>Gammaproteobacteria</taxon>
        <taxon>Alteromonadales</taxon>
        <taxon>Ferrimonadaceae</taxon>
        <taxon>Paraferrimonas</taxon>
    </lineage>
</organism>
<dbReference type="AlphaFoldDB" id="A0AA37TYN9"/>
<comment type="caution">
    <text evidence="7">The sequence shown here is derived from an EMBL/GenBank/DDBJ whole genome shotgun (WGS) entry which is preliminary data.</text>
</comment>
<reference evidence="7 8" key="1">
    <citation type="journal article" date="2014" name="Int. J. Syst. Evol. Microbiol.">
        <title>Complete genome sequence of Corynebacterium casei LMG S-19264T (=DSM 44701T), isolated from a smear-ripened cheese.</title>
        <authorList>
            <consortium name="US DOE Joint Genome Institute (JGI-PGF)"/>
            <person name="Walter F."/>
            <person name="Albersmeier A."/>
            <person name="Kalinowski J."/>
            <person name="Ruckert C."/>
        </authorList>
    </citation>
    <scope>NUCLEOTIDE SEQUENCE [LARGE SCALE GENOMIC DNA]</scope>
    <source>
        <strain evidence="7 8">NBRC 112785</strain>
    </source>
</reference>
<evidence type="ECO:0000313" key="8">
    <source>
        <dbReference type="Proteomes" id="UP001157439"/>
    </source>
</evidence>
<dbReference type="InterPro" id="IPR007452">
    <property type="entry name" value="TamB_C"/>
</dbReference>
<dbReference type="Pfam" id="PF04357">
    <property type="entry name" value="TamB"/>
    <property type="match status" value="1"/>
</dbReference>
<evidence type="ECO:0000259" key="6">
    <source>
        <dbReference type="Pfam" id="PF04357"/>
    </source>
</evidence>
<evidence type="ECO:0000256" key="5">
    <source>
        <dbReference type="SAM" id="MobiDB-lite"/>
    </source>
</evidence>
<keyword evidence="2" id="KW-0812">Transmembrane</keyword>
<name>A0AA37TYN9_9GAMM</name>
<dbReference type="GO" id="GO:0009306">
    <property type="term" value="P:protein secretion"/>
    <property type="evidence" value="ECO:0007669"/>
    <property type="project" value="InterPro"/>
</dbReference>
<dbReference type="PANTHER" id="PTHR36985:SF1">
    <property type="entry name" value="TRANSLOCATION AND ASSEMBLY MODULE SUBUNIT TAMB"/>
    <property type="match status" value="1"/>
</dbReference>
<dbReference type="PANTHER" id="PTHR36985">
    <property type="entry name" value="TRANSLOCATION AND ASSEMBLY MODULE SUBUNIT TAMB"/>
    <property type="match status" value="1"/>
</dbReference>
<gene>
    <name evidence="7" type="ORF">GCM10007894_26920</name>
</gene>
<keyword evidence="8" id="KW-1185">Reference proteome</keyword>
<proteinExistence type="predicted"/>
<keyword evidence="3" id="KW-1133">Transmembrane helix</keyword>
<evidence type="ECO:0000256" key="4">
    <source>
        <dbReference type="ARBA" id="ARBA00023136"/>
    </source>
</evidence>
<evidence type="ECO:0000256" key="3">
    <source>
        <dbReference type="ARBA" id="ARBA00022989"/>
    </source>
</evidence>
<feature type="domain" description="Translocation and assembly module TamB C-terminal" evidence="6">
    <location>
        <begin position="930"/>
        <end position="1265"/>
    </location>
</feature>